<dbReference type="InterPro" id="IPR036812">
    <property type="entry name" value="NAD(P)_OxRdtase_dom_sf"/>
</dbReference>
<organism evidence="3">
    <name type="scientific">Zeugodacus cucurbitae</name>
    <name type="common">Melon fruit fly</name>
    <name type="synonym">Bactrocera cucurbitae</name>
    <dbReference type="NCBI Taxonomy" id="28588"/>
    <lineage>
        <taxon>Eukaryota</taxon>
        <taxon>Metazoa</taxon>
        <taxon>Ecdysozoa</taxon>
        <taxon>Arthropoda</taxon>
        <taxon>Hexapoda</taxon>
        <taxon>Insecta</taxon>
        <taxon>Pterygota</taxon>
        <taxon>Neoptera</taxon>
        <taxon>Endopterygota</taxon>
        <taxon>Diptera</taxon>
        <taxon>Brachycera</taxon>
        <taxon>Muscomorpha</taxon>
        <taxon>Tephritoidea</taxon>
        <taxon>Tephritidae</taxon>
        <taxon>Zeugodacus</taxon>
        <taxon>Zeugodacus</taxon>
    </lineage>
</organism>
<proteinExistence type="predicted"/>
<dbReference type="SUPFAM" id="SSF51430">
    <property type="entry name" value="NAD(P)-linked oxidoreductase"/>
    <property type="match status" value="1"/>
</dbReference>
<dbReference type="Gene3D" id="3.20.20.100">
    <property type="entry name" value="NADP-dependent oxidoreductase domain"/>
    <property type="match status" value="1"/>
</dbReference>
<feature type="site" description="Lowers pKa of active site Tyr" evidence="1">
    <location>
        <position position="80"/>
    </location>
</feature>
<evidence type="ECO:0000256" key="1">
    <source>
        <dbReference type="PIRSR" id="PIRSR000097-3"/>
    </source>
</evidence>
<dbReference type="OrthoDB" id="416253at2759"/>
<dbReference type="AlphaFoldDB" id="A0A0A1WYA1"/>
<reference evidence="3" key="1">
    <citation type="submission" date="2014-11" db="EMBL/GenBank/DDBJ databases">
        <authorList>
            <person name="Geib S."/>
        </authorList>
    </citation>
    <scope>NUCLEOTIDE SEQUENCE</scope>
</reference>
<gene>
    <name evidence="3" type="primary">AKR1A1_0</name>
    <name evidence="3" type="ORF">g.10605</name>
</gene>
<name>A0A0A1WYA1_ZEUCU</name>
<evidence type="ECO:0000313" key="3">
    <source>
        <dbReference type="EMBL" id="JAD04054.1"/>
    </source>
</evidence>
<dbReference type="InterPro" id="IPR023210">
    <property type="entry name" value="NADP_OxRdtase_dom"/>
</dbReference>
<accession>A0A0A1WYA1</accession>
<dbReference type="Pfam" id="PF00248">
    <property type="entry name" value="Aldo_ket_red"/>
    <property type="match status" value="1"/>
</dbReference>
<protein>
    <submittedName>
        <fullName evidence="3">Alcohol dehydrogenase [NADP(+)]</fullName>
    </submittedName>
</protein>
<dbReference type="PROSITE" id="PS00798">
    <property type="entry name" value="ALDOKETO_REDUCTASE_1"/>
    <property type="match status" value="1"/>
</dbReference>
<dbReference type="PIRSF" id="PIRSF000097">
    <property type="entry name" value="AKR"/>
    <property type="match status" value="1"/>
</dbReference>
<sequence>MAVPFSLTLNDGNKMPSIGINTWNLDIEDLDFVIKEALFVGFRHIDTSVFNLNEKLLGKVLKNLIAEEKIKRTDLFITTKLPPTANKPELVETALLQSLNNLQLEYVDLYLIQLPVALVYDESFEVIKRQKNGLVCFENTDHVLVWQKMEDLVIRGLAKSIGLANFNMKQITNIICNSNIPPAVLQIEYHIYLQQPELVQFCQTHRITITSFASLGTHDMMSSNYFLTKHTHTPSLLEVAEVRDIARKYKKTETQVLIRWILAKNCSALLRMSNSRRMHEIMGIYDFILGEEDVQILDALDRNMRCVNFGFLSGIESHPQYPF</sequence>
<dbReference type="PANTHER" id="PTHR11732">
    <property type="entry name" value="ALDO/KETO REDUCTASE"/>
    <property type="match status" value="1"/>
</dbReference>
<feature type="domain" description="NADP-dependent oxidoreductase" evidence="2">
    <location>
        <begin position="26"/>
        <end position="301"/>
    </location>
</feature>
<dbReference type="InterPro" id="IPR020471">
    <property type="entry name" value="AKR"/>
</dbReference>
<dbReference type="InterPro" id="IPR018170">
    <property type="entry name" value="Aldo/ket_reductase_CS"/>
</dbReference>
<dbReference type="PRINTS" id="PR00069">
    <property type="entry name" value="ALDKETRDTASE"/>
</dbReference>
<reference evidence="3" key="2">
    <citation type="journal article" date="2015" name="Gigascience">
        <title>Reconstructing a comprehensive transcriptome assembly of a white-pupal translocated strain of the pest fruit fly Bactrocera cucurbitae.</title>
        <authorList>
            <person name="Sim S.B."/>
            <person name="Calla B."/>
            <person name="Hall B."/>
            <person name="DeRego T."/>
            <person name="Geib S.M."/>
        </authorList>
    </citation>
    <scope>NUCLEOTIDE SEQUENCE</scope>
</reference>
<evidence type="ECO:0000259" key="2">
    <source>
        <dbReference type="Pfam" id="PF00248"/>
    </source>
</evidence>
<dbReference type="GO" id="GO:0016491">
    <property type="term" value="F:oxidoreductase activity"/>
    <property type="evidence" value="ECO:0007669"/>
    <property type="project" value="InterPro"/>
</dbReference>
<dbReference type="EMBL" id="GBXI01010238">
    <property type="protein sequence ID" value="JAD04054.1"/>
    <property type="molecule type" value="Transcribed_RNA"/>
</dbReference>